<feature type="domain" description="Cadherin" evidence="15">
    <location>
        <begin position="981"/>
        <end position="1161"/>
    </location>
</feature>
<dbReference type="EMBL" id="JASPKZ010007840">
    <property type="protein sequence ID" value="KAJ9581854.1"/>
    <property type="molecule type" value="Genomic_DNA"/>
</dbReference>
<keyword evidence="9" id="KW-0472">Membrane</keyword>
<feature type="disulfide bond" evidence="13">
    <location>
        <begin position="1349"/>
        <end position="1358"/>
    </location>
</feature>
<evidence type="ECO:0000256" key="11">
    <source>
        <dbReference type="ARBA" id="ARBA00023180"/>
    </source>
</evidence>
<dbReference type="GO" id="GO:0005886">
    <property type="term" value="C:plasma membrane"/>
    <property type="evidence" value="ECO:0007669"/>
    <property type="project" value="UniProtKB-SubCell"/>
</dbReference>
<dbReference type="Pfam" id="PF00028">
    <property type="entry name" value="Cadherin"/>
    <property type="match status" value="8"/>
</dbReference>
<evidence type="ECO:0000256" key="9">
    <source>
        <dbReference type="ARBA" id="ARBA00023136"/>
    </source>
</evidence>
<dbReference type="SUPFAM" id="SSF49899">
    <property type="entry name" value="Concanavalin A-like lectins/glucanases"/>
    <property type="match status" value="1"/>
</dbReference>
<reference evidence="16" key="2">
    <citation type="submission" date="2023-05" db="EMBL/GenBank/DDBJ databases">
        <authorList>
            <person name="Fouks B."/>
        </authorList>
    </citation>
    <scope>NUCLEOTIDE SEQUENCE</scope>
    <source>
        <strain evidence="16">Stay&amp;Tobe</strain>
        <tissue evidence="16">Testes</tissue>
    </source>
</reference>
<dbReference type="InterPro" id="IPR002126">
    <property type="entry name" value="Cadherin-like_dom"/>
</dbReference>
<dbReference type="GO" id="GO:0007424">
    <property type="term" value="P:open tracheal system development"/>
    <property type="evidence" value="ECO:0007669"/>
    <property type="project" value="UniProtKB-ARBA"/>
</dbReference>
<feature type="disulfide bond" evidence="13">
    <location>
        <begin position="1330"/>
        <end position="1347"/>
    </location>
</feature>
<evidence type="ECO:0000313" key="16">
    <source>
        <dbReference type="EMBL" id="KAJ9581854.1"/>
    </source>
</evidence>
<evidence type="ECO:0000259" key="15">
    <source>
        <dbReference type="PROSITE" id="PS50268"/>
    </source>
</evidence>
<dbReference type="GO" id="GO:0048513">
    <property type="term" value="P:animal organ development"/>
    <property type="evidence" value="ECO:0007669"/>
    <property type="project" value="UniProtKB-ARBA"/>
</dbReference>
<keyword evidence="10 13" id="KW-1015">Disulfide bond</keyword>
<organism evidence="16 17">
    <name type="scientific">Diploptera punctata</name>
    <name type="common">Pacific beetle cockroach</name>
    <dbReference type="NCBI Taxonomy" id="6984"/>
    <lineage>
        <taxon>Eukaryota</taxon>
        <taxon>Metazoa</taxon>
        <taxon>Ecdysozoa</taxon>
        <taxon>Arthropoda</taxon>
        <taxon>Hexapoda</taxon>
        <taxon>Insecta</taxon>
        <taxon>Pterygota</taxon>
        <taxon>Neoptera</taxon>
        <taxon>Polyneoptera</taxon>
        <taxon>Dictyoptera</taxon>
        <taxon>Blattodea</taxon>
        <taxon>Blaberoidea</taxon>
        <taxon>Blaberidae</taxon>
        <taxon>Diplopterinae</taxon>
        <taxon>Diploptera</taxon>
    </lineage>
</organism>
<dbReference type="PROSITE" id="PS01186">
    <property type="entry name" value="EGF_2"/>
    <property type="match status" value="1"/>
</dbReference>
<dbReference type="FunFam" id="2.60.40.60:FF:000013">
    <property type="entry name" value="Cadherin EGF LAG seven-pass G-type receptor"/>
    <property type="match status" value="2"/>
</dbReference>
<keyword evidence="2 13" id="KW-0245">EGF-like domain</keyword>
<evidence type="ECO:0000256" key="8">
    <source>
        <dbReference type="ARBA" id="ARBA00022989"/>
    </source>
</evidence>
<dbReference type="Proteomes" id="UP001233999">
    <property type="component" value="Unassembled WGS sequence"/>
</dbReference>
<dbReference type="InterPro" id="IPR015919">
    <property type="entry name" value="Cadherin-like_sf"/>
</dbReference>
<dbReference type="GO" id="GO:0001736">
    <property type="term" value="P:establishment of planar polarity"/>
    <property type="evidence" value="ECO:0007669"/>
    <property type="project" value="UniProtKB-ARBA"/>
</dbReference>
<dbReference type="FunFam" id="2.60.40.60:FF:000065">
    <property type="entry name" value="FAT atypical cadherin 1"/>
    <property type="match status" value="1"/>
</dbReference>
<keyword evidence="4" id="KW-0732">Signal</keyword>
<evidence type="ECO:0000259" key="14">
    <source>
        <dbReference type="PROSITE" id="PS50026"/>
    </source>
</evidence>
<dbReference type="InterPro" id="IPR020894">
    <property type="entry name" value="Cadherin_CS"/>
</dbReference>
<comment type="caution">
    <text evidence="16">The sequence shown here is derived from an EMBL/GenBank/DDBJ whole genome shotgun (WGS) entry which is preliminary data.</text>
</comment>
<evidence type="ECO:0000256" key="3">
    <source>
        <dbReference type="ARBA" id="ARBA00022692"/>
    </source>
</evidence>
<evidence type="ECO:0000313" key="17">
    <source>
        <dbReference type="Proteomes" id="UP001233999"/>
    </source>
</evidence>
<sequence>IITLINMQNFAERPTSILNISVTDGVYTSFTRVKIEILPANRNNPVFPKLQIEVKVMENQPHGTVVTQVTAHDKDFGTYGDITYSIPSDLLKETFEIDKRTGEITTKKKLDRETQKLYEIPVMATDGGGRSGFIIVRVKVSDENDNPPKFLIREYKATIQSSSIARCTKYVKAVDADDDMAAEIEYSIYENQSSGVKELFGINRHTGGIYLLKSAVPWVFQFFVRAQDRGSPPLSTNVPVDVYVMGAQDVAPMFVRKDDKFFLSESSPPGSVITKLKMVTNTTVRYRLVSGSEELPLFAIDSQGQLSLARTLDRELHDSHVVAVLAESDSSPPLTALAEVTLKVLDENDHAPEFESSPYRLTLAENIEEGTSILKVIAHDKDQGNNGEVRYAFGSDIGELANVFAVDAYTGWITTLVQLDKERQSEFMFQIVATDNGSPKHFARTTVYIKLKDYNDNPPVFTNRHYLAAVNEDALPGTVMVTLDIKDRDVDLFSPVEFYITGGDPRSQFQIRQTGEVYVAKPLDRESVSNYILDVTATDGKFIATTKVTIDILDANDNPPYCLRYRYREVLSEGIHPGSYVLSVLATDIDEEHNANLRFYLTGEGGDHFALDKAAGHLKTVRPLDREQQSKFQLTAHVQDRDKPGWECSSQIEILVSDLNDNAPRFSLDSYSATLPEDVQVGSLVTKVHATDRDIGINRKIKYSFVDSADGHFKIAADSGIVTLAKPLDRETRATYNLTVQAMDQGTPQLLQTAALTVLVLDINDNPPEFASKYYYAVVPEIDAVGTEVVRVLATSKDTGINAEVTYSIVGGNEHKKFQIHPKTGVISIAELLDYERAKDYFLTIQAIDGGTPPLSNHATVNISVTDSNDNAPIFNQASYSARIREDAQIGDKILQTMAHDLDSDVNGKVSYSIARGDRHKQFSIDENSGYISVAGNLDREMISSYVLEVHARDSGIPVLSSAVMVNVEISDANDNPPIFSQANYTTIVQEDKPLGFTVLKFLVTDADTAPNASPYTFDIRSDTYVIIKVIEESQYPPVITPLEISVNSYLDEFPGGIIGKIHASDQDQYDTLVFGLADTAVGSASPVVLNPASELFEIDRTDGTLVALPRLDVGDYRVNVTVSDGKFTSHTIIKVSVELVSDEMLLHAVIVRFRDVSPSEFVLSHRKGFIRAVRNALGARVKDVIIISVQPSGLSNPGKVRSKRQASNRDLDVLFAVRKPQQQMAPSIGFHSSDAIRKALTQHLEALEQSTGLIVEEIVRDKCTAKYCSYGDCRDSIILDTTVAATPIATDVTSFVSPRHQHRVVCDCKEGYAGDRCEIIVNECARQPCPSFKVCIPDASVQGYSCQCPEGFAGSACEIDISKCHDESCYIPRNPVSFSGKSYAQYRVDKSLVKKTLENQLSLSLRIRTMQPTGNLMYAAGKVDYNVLE</sequence>
<dbReference type="PROSITE" id="PS00022">
    <property type="entry name" value="EGF_1"/>
    <property type="match status" value="1"/>
</dbReference>
<dbReference type="PROSITE" id="PS50026">
    <property type="entry name" value="EGF_3"/>
    <property type="match status" value="1"/>
</dbReference>
<evidence type="ECO:0000256" key="5">
    <source>
        <dbReference type="ARBA" id="ARBA00022737"/>
    </source>
</evidence>
<proteinExistence type="predicted"/>
<dbReference type="GO" id="GO:0007156">
    <property type="term" value="P:homophilic cell adhesion via plasma membrane adhesion molecules"/>
    <property type="evidence" value="ECO:0007669"/>
    <property type="project" value="InterPro"/>
</dbReference>
<keyword evidence="11" id="KW-0325">Glycoprotein</keyword>
<feature type="domain" description="Cadherin" evidence="15">
    <location>
        <begin position="771"/>
        <end position="875"/>
    </location>
</feature>
<evidence type="ECO:0000256" key="6">
    <source>
        <dbReference type="ARBA" id="ARBA00022837"/>
    </source>
</evidence>
<dbReference type="SMART" id="SM00181">
    <property type="entry name" value="EGF"/>
    <property type="match status" value="2"/>
</dbReference>
<dbReference type="GO" id="GO:0008104">
    <property type="term" value="P:intracellular protein localization"/>
    <property type="evidence" value="ECO:0007669"/>
    <property type="project" value="UniProtKB-ARBA"/>
</dbReference>
<dbReference type="SUPFAM" id="SSF49313">
    <property type="entry name" value="Cadherin-like"/>
    <property type="match status" value="11"/>
</dbReference>
<dbReference type="InterPro" id="IPR000742">
    <property type="entry name" value="EGF"/>
</dbReference>
<keyword evidence="7" id="KW-0130">Cell adhesion</keyword>
<keyword evidence="3" id="KW-0812">Transmembrane</keyword>
<feature type="non-terminal residue" evidence="16">
    <location>
        <position position="1430"/>
    </location>
</feature>
<feature type="domain" description="Cadherin" evidence="15">
    <location>
        <begin position="462"/>
        <end position="562"/>
    </location>
</feature>
<dbReference type="FunFam" id="2.10.25.10:FF:000508">
    <property type="entry name" value="Eyes shut homolog"/>
    <property type="match status" value="1"/>
</dbReference>
<dbReference type="CDD" id="cd00054">
    <property type="entry name" value="EGF_CA"/>
    <property type="match status" value="1"/>
</dbReference>
<dbReference type="FunFam" id="2.60.40.60:FF:000061">
    <property type="entry name" value="FAT atypical cadherin 3"/>
    <property type="match status" value="1"/>
</dbReference>
<evidence type="ECO:0000256" key="4">
    <source>
        <dbReference type="ARBA" id="ARBA00022729"/>
    </source>
</evidence>
<dbReference type="PROSITE" id="PS00232">
    <property type="entry name" value="CADHERIN_1"/>
    <property type="match status" value="5"/>
</dbReference>
<dbReference type="GO" id="GO:0007163">
    <property type="term" value="P:establishment or maintenance of cell polarity"/>
    <property type="evidence" value="ECO:0007669"/>
    <property type="project" value="UniProtKB-ARBA"/>
</dbReference>
<feature type="domain" description="Cadherin" evidence="15">
    <location>
        <begin position="876"/>
        <end position="980"/>
    </location>
</feature>
<dbReference type="PROSITE" id="PS50268">
    <property type="entry name" value="CADHERIN_2"/>
    <property type="match status" value="10"/>
</dbReference>
<dbReference type="PRINTS" id="PR00205">
    <property type="entry name" value="CADHERIN"/>
</dbReference>
<dbReference type="PANTHER" id="PTHR24026">
    <property type="entry name" value="FAT ATYPICAL CADHERIN-RELATED"/>
    <property type="match status" value="1"/>
</dbReference>
<evidence type="ECO:0000256" key="1">
    <source>
        <dbReference type="ARBA" id="ARBA00004251"/>
    </source>
</evidence>
<protein>
    <submittedName>
        <fullName evidence="16">Uncharacterized protein</fullName>
    </submittedName>
</protein>
<dbReference type="FunFam" id="2.60.40.60:FF:000020">
    <property type="entry name" value="Dachsous cadherin-related 1b"/>
    <property type="match status" value="1"/>
</dbReference>
<keyword evidence="5" id="KW-0677">Repeat</keyword>
<name>A0AAD7ZJI1_DIPPU</name>
<feature type="domain" description="Cadherin" evidence="15">
    <location>
        <begin position="171"/>
        <end position="254"/>
    </location>
</feature>
<keyword evidence="8" id="KW-1133">Transmembrane helix</keyword>
<dbReference type="PANTHER" id="PTHR24026:SF133">
    <property type="entry name" value="CADHERIN-RELATED FAMILY MEMBER 2"/>
    <property type="match status" value="1"/>
</dbReference>
<evidence type="ECO:0000256" key="10">
    <source>
        <dbReference type="ARBA" id="ARBA00023157"/>
    </source>
</evidence>
<dbReference type="Gene3D" id="2.60.120.200">
    <property type="match status" value="1"/>
</dbReference>
<feature type="domain" description="Cadherin" evidence="15">
    <location>
        <begin position="355"/>
        <end position="461"/>
    </location>
</feature>
<dbReference type="SMART" id="SM00112">
    <property type="entry name" value="CA"/>
    <property type="match status" value="10"/>
</dbReference>
<feature type="domain" description="EGF-like" evidence="14">
    <location>
        <begin position="1321"/>
        <end position="1359"/>
    </location>
</feature>
<evidence type="ECO:0000256" key="7">
    <source>
        <dbReference type="ARBA" id="ARBA00022889"/>
    </source>
</evidence>
<evidence type="ECO:0000256" key="13">
    <source>
        <dbReference type="PROSITE-ProRule" id="PRU00076"/>
    </source>
</evidence>
<dbReference type="FunFam" id="2.60.40.60:FF:000033">
    <property type="entry name" value="FAT atypical cadherin 1"/>
    <property type="match status" value="1"/>
</dbReference>
<evidence type="ECO:0000256" key="2">
    <source>
        <dbReference type="ARBA" id="ARBA00022536"/>
    </source>
</evidence>
<dbReference type="FunFam" id="2.60.40.60:FF:000024">
    <property type="entry name" value="FAT atypical cadherin 3"/>
    <property type="match status" value="1"/>
</dbReference>
<feature type="domain" description="Cadherin" evidence="15">
    <location>
        <begin position="667"/>
        <end position="770"/>
    </location>
</feature>
<evidence type="ECO:0000256" key="12">
    <source>
        <dbReference type="PROSITE-ProRule" id="PRU00043"/>
    </source>
</evidence>
<dbReference type="InterPro" id="IPR013320">
    <property type="entry name" value="ConA-like_dom_sf"/>
</dbReference>
<reference evidence="16" key="1">
    <citation type="journal article" date="2023" name="IScience">
        <title>Live-bearing cockroach genome reveals convergent evolutionary mechanisms linked to viviparity in insects and beyond.</title>
        <authorList>
            <person name="Fouks B."/>
            <person name="Harrison M.C."/>
            <person name="Mikhailova A.A."/>
            <person name="Marchal E."/>
            <person name="English S."/>
            <person name="Carruthers M."/>
            <person name="Jennings E.C."/>
            <person name="Chiamaka E.L."/>
            <person name="Frigard R.A."/>
            <person name="Pippel M."/>
            <person name="Attardo G.M."/>
            <person name="Benoit J.B."/>
            <person name="Bornberg-Bauer E."/>
            <person name="Tobe S.S."/>
        </authorList>
    </citation>
    <scope>NUCLEOTIDE SEQUENCE</scope>
    <source>
        <strain evidence="16">Stay&amp;Tobe</strain>
    </source>
</reference>
<dbReference type="Gene3D" id="2.10.25.10">
    <property type="entry name" value="Laminin"/>
    <property type="match status" value="1"/>
</dbReference>
<dbReference type="GO" id="GO:0005509">
    <property type="term" value="F:calcium ion binding"/>
    <property type="evidence" value="ECO:0007669"/>
    <property type="project" value="UniProtKB-UniRule"/>
</dbReference>
<keyword evidence="17" id="KW-1185">Reference proteome</keyword>
<dbReference type="GO" id="GO:0048589">
    <property type="term" value="P:developmental growth"/>
    <property type="evidence" value="ECO:0007669"/>
    <property type="project" value="UniProtKB-ARBA"/>
</dbReference>
<gene>
    <name evidence="16" type="ORF">L9F63_003809</name>
</gene>
<feature type="domain" description="Cadherin" evidence="15">
    <location>
        <begin position="263"/>
        <end position="354"/>
    </location>
</feature>
<comment type="caution">
    <text evidence="13">Lacks conserved residue(s) required for the propagation of feature annotation.</text>
</comment>
<dbReference type="Gene3D" id="2.60.40.60">
    <property type="entry name" value="Cadherins"/>
    <property type="match status" value="11"/>
</dbReference>
<dbReference type="GO" id="GO:0030855">
    <property type="term" value="P:epithelial cell differentiation"/>
    <property type="evidence" value="ECO:0007669"/>
    <property type="project" value="UniProtKB-ARBA"/>
</dbReference>
<accession>A0AAD7ZJI1</accession>
<feature type="domain" description="Cadherin" evidence="15">
    <location>
        <begin position="48"/>
        <end position="150"/>
    </location>
</feature>
<dbReference type="CDD" id="cd11304">
    <property type="entry name" value="Cadherin_repeat"/>
    <property type="match status" value="9"/>
</dbReference>
<keyword evidence="6 12" id="KW-0106">Calcium</keyword>
<feature type="domain" description="Cadherin" evidence="15">
    <location>
        <begin position="563"/>
        <end position="666"/>
    </location>
</feature>
<feature type="non-terminal residue" evidence="16">
    <location>
        <position position="1"/>
    </location>
</feature>
<comment type="subcellular location">
    <subcellularLocation>
        <location evidence="1">Cell membrane</location>
        <topology evidence="1">Single-pass type I membrane protein</topology>
    </subcellularLocation>
</comment>